<dbReference type="EMBL" id="NXGE01000002">
    <property type="protein sequence ID" value="PRM94777.1"/>
    <property type="molecule type" value="Genomic_DNA"/>
</dbReference>
<name>A0A2S9T7G3_9BACT</name>
<organism evidence="2 3">
    <name type="scientific">Aliarcobacter cryaerophilus</name>
    <dbReference type="NCBI Taxonomy" id="28198"/>
    <lineage>
        <taxon>Bacteria</taxon>
        <taxon>Pseudomonadati</taxon>
        <taxon>Campylobacterota</taxon>
        <taxon>Epsilonproteobacteria</taxon>
        <taxon>Campylobacterales</taxon>
        <taxon>Arcobacteraceae</taxon>
        <taxon>Aliarcobacter</taxon>
    </lineage>
</organism>
<feature type="compositionally biased region" description="Basic and acidic residues" evidence="1">
    <location>
        <begin position="8"/>
        <end position="24"/>
    </location>
</feature>
<evidence type="ECO:0000256" key="1">
    <source>
        <dbReference type="SAM" id="MobiDB-lite"/>
    </source>
</evidence>
<reference evidence="2 3" key="1">
    <citation type="submission" date="2017-09" db="EMBL/GenBank/DDBJ databases">
        <title>Reassesment of A. cryaerophilus.</title>
        <authorList>
            <person name="Perez-Cataluna A."/>
            <person name="Collado L."/>
            <person name="Salgado O."/>
            <person name="Lefinanco V."/>
            <person name="Figueras M.J."/>
        </authorList>
    </citation>
    <scope>NUCLEOTIDE SEQUENCE [LARGE SCALE GENOMIC DNA]</scope>
    <source>
        <strain evidence="2 3">LMG 10210</strain>
    </source>
</reference>
<dbReference type="AlphaFoldDB" id="A0A2S9T7G3"/>
<accession>A0A2S9T7G3</accession>
<evidence type="ECO:0000313" key="2">
    <source>
        <dbReference type="EMBL" id="PRM94777.1"/>
    </source>
</evidence>
<dbReference type="RefSeq" id="WP_105915044.1">
    <property type="nucleotide sequence ID" value="NZ_NXGE01000002.1"/>
</dbReference>
<gene>
    <name evidence="2" type="ORF">CJ673_04240</name>
</gene>
<evidence type="ECO:0000313" key="3">
    <source>
        <dbReference type="Proteomes" id="UP000238281"/>
    </source>
</evidence>
<protein>
    <submittedName>
        <fullName evidence="2">Uncharacterized protein</fullName>
    </submittedName>
</protein>
<dbReference type="Proteomes" id="UP000238281">
    <property type="component" value="Unassembled WGS sequence"/>
</dbReference>
<feature type="region of interest" description="Disordered" evidence="1">
    <location>
        <begin position="1"/>
        <end position="24"/>
    </location>
</feature>
<sequence>MEMDTLEDMARQRELKEKNRTHTKEEVKKMFEELGEMELLVNGKKYVAPKPQKINFQKAVNPKHTVPFGNGSQEEQDEMEHLLKTNPALYAAITSWN</sequence>
<comment type="caution">
    <text evidence="2">The sequence shown here is derived from an EMBL/GenBank/DDBJ whole genome shotgun (WGS) entry which is preliminary data.</text>
</comment>
<proteinExistence type="predicted"/>